<gene>
    <name evidence="6" type="ORF">MKK02DRAFT_31436</name>
</gene>
<dbReference type="CDD" id="cd08368">
    <property type="entry name" value="LIM"/>
    <property type="match status" value="1"/>
</dbReference>
<dbReference type="PANTHER" id="PTHR24216:SF8">
    <property type="entry name" value="PAXILLIN, ISOFORM F"/>
    <property type="match status" value="1"/>
</dbReference>
<feature type="compositionally biased region" description="Low complexity" evidence="4">
    <location>
        <begin position="220"/>
        <end position="230"/>
    </location>
</feature>
<feature type="compositionally biased region" description="Basic residues" evidence="4">
    <location>
        <begin position="584"/>
        <end position="595"/>
    </location>
</feature>
<evidence type="ECO:0000256" key="4">
    <source>
        <dbReference type="SAM" id="MobiDB-lite"/>
    </source>
</evidence>
<name>A0AA38LV35_9TREE</name>
<feature type="region of interest" description="Disordered" evidence="4">
    <location>
        <begin position="220"/>
        <end position="404"/>
    </location>
</feature>
<comment type="caution">
    <text evidence="6">The sequence shown here is derived from an EMBL/GenBank/DDBJ whole genome shotgun (WGS) entry which is preliminary data.</text>
</comment>
<feature type="compositionally biased region" description="Pro residues" evidence="4">
    <location>
        <begin position="131"/>
        <end position="147"/>
    </location>
</feature>
<feature type="compositionally biased region" description="Polar residues" evidence="4">
    <location>
        <begin position="366"/>
        <end position="379"/>
    </location>
</feature>
<evidence type="ECO:0000256" key="3">
    <source>
        <dbReference type="PROSITE-ProRule" id="PRU00125"/>
    </source>
</evidence>
<evidence type="ECO:0000259" key="5">
    <source>
        <dbReference type="PROSITE" id="PS50023"/>
    </source>
</evidence>
<feature type="compositionally biased region" description="Pro residues" evidence="4">
    <location>
        <begin position="248"/>
        <end position="283"/>
    </location>
</feature>
<feature type="region of interest" description="Disordered" evidence="4">
    <location>
        <begin position="566"/>
        <end position="602"/>
    </location>
</feature>
<dbReference type="PANTHER" id="PTHR24216">
    <property type="entry name" value="PAXILLIN-RELATED"/>
    <property type="match status" value="1"/>
</dbReference>
<feature type="region of interest" description="Disordered" evidence="4">
    <location>
        <begin position="418"/>
        <end position="545"/>
    </location>
</feature>
<dbReference type="InterPro" id="IPR001781">
    <property type="entry name" value="Znf_LIM"/>
</dbReference>
<dbReference type="PROSITE" id="PS50023">
    <property type="entry name" value="LIM_DOMAIN_2"/>
    <property type="match status" value="1"/>
</dbReference>
<dbReference type="GeneID" id="77727496"/>
<dbReference type="Pfam" id="PF00412">
    <property type="entry name" value="LIM"/>
    <property type="match status" value="1"/>
</dbReference>
<dbReference type="SUPFAM" id="SSF57716">
    <property type="entry name" value="Glucocorticoid receptor-like (DNA-binding domain)"/>
    <property type="match status" value="2"/>
</dbReference>
<feature type="region of interest" description="Disordered" evidence="4">
    <location>
        <begin position="40"/>
        <end position="147"/>
    </location>
</feature>
<dbReference type="SMART" id="SM00132">
    <property type="entry name" value="LIM"/>
    <property type="match status" value="2"/>
</dbReference>
<proteinExistence type="predicted"/>
<feature type="domain" description="LIM zinc-binding" evidence="5">
    <location>
        <begin position="675"/>
        <end position="738"/>
    </location>
</feature>
<protein>
    <recommendedName>
        <fullName evidence="5">LIM zinc-binding domain-containing protein</fullName>
    </recommendedName>
</protein>
<feature type="compositionally biased region" description="Low complexity" evidence="4">
    <location>
        <begin position="510"/>
        <end position="527"/>
    </location>
</feature>
<keyword evidence="7" id="KW-1185">Reference proteome</keyword>
<dbReference type="PROSITE" id="PS00478">
    <property type="entry name" value="LIM_DOMAIN_1"/>
    <property type="match status" value="1"/>
</dbReference>
<dbReference type="GO" id="GO:0046872">
    <property type="term" value="F:metal ion binding"/>
    <property type="evidence" value="ECO:0007669"/>
    <property type="project" value="UniProtKB-KW"/>
</dbReference>
<feature type="compositionally biased region" description="Low complexity" evidence="4">
    <location>
        <begin position="40"/>
        <end position="52"/>
    </location>
</feature>
<keyword evidence="3" id="KW-0440">LIM domain</keyword>
<dbReference type="Gene3D" id="2.10.110.10">
    <property type="entry name" value="Cysteine Rich Protein"/>
    <property type="match status" value="2"/>
</dbReference>
<dbReference type="RefSeq" id="XP_052947664.1">
    <property type="nucleotide sequence ID" value="XM_053088291.1"/>
</dbReference>
<sequence>MSLFAPRPMEERASVILPTVTCSSCSAPIPLSSLTEHVCRPPSAQAQQRAQPRQPPKLAQITIPPVEYGRAGPSYRGPPSFGSEPSPSFKRPFANSPASSSASPTSLNIPLHNPSPATLQAPSPAFGAPSPRTPSPTNPFFPHNSPAPEPVIVHGLGLGVGKAQGPFPTDAPLPPGVQMDPMASAPDMMSGGNAGMAGVGRRAFAAAAWGVRAGVAMAQAPQRARQQEMPSAPQLPSQAFPLAHPHRGPSPQPGPPPHRGPTPVPTHTQPPPPAQRGPSPIPPHSRVMSPSLSEEGSSYFERQPTLASGPQSAGPAREPPLLPRAPLSQRPRGQTLPSPTESTVPSQSHIPIPLIRKDSASPHLGRQNSFDSATSSHLTGSPAAESISQLIRARQASGDQPKATNKAFFDRYKAMVATSSGSSTPSGGTASPMLGFGPSLSRRSSEDKVQITDSPEPHQSPLSEEDDDESALPWARPGLADSPEIQHLPKLTKGPTAPASQLRRHRPAQSEGSSNSSSMNSRRGGASVESEEVVTPSASWEGIAEQRDARSGLNIGVEVRERLEQIEEDESEGERLLFGGGGHHDHKHGHAHSHGLKPSASNGTLASAASALYDVHSRANTAPERRGSSSASATSSQRRTKTCVKCNEVVGGTKRFVERDGVVLCEKDWKKLYLPSCRRCQLPIEKSAVSSSDGQLKGKWHRACFTCTSCDRPFEGDSFYVHGGKPWCQYHYHEENGSLCAAPTCRKPIEGACVLTPDMQRFHPSHLTCDHAGPSGTKKCRENMDEYYEVGKQRFCERHVGDALRKGGKGGAVDMGRAEKRRTKLVDMSGAGGAGFGLGFGGSAGLGASGLR</sequence>
<evidence type="ECO:0000313" key="7">
    <source>
        <dbReference type="Proteomes" id="UP001164286"/>
    </source>
</evidence>
<reference evidence="6" key="1">
    <citation type="journal article" date="2022" name="G3 (Bethesda)">
        <title>High quality genome of the basidiomycete yeast Dioszegia hungarica PDD-24b-2 isolated from cloud water.</title>
        <authorList>
            <person name="Jarrige D."/>
            <person name="Haridas S."/>
            <person name="Bleykasten-Grosshans C."/>
            <person name="Joly M."/>
            <person name="Nadalig T."/>
            <person name="Sancelme M."/>
            <person name="Vuilleumier S."/>
            <person name="Grigoriev I.V."/>
            <person name="Amato P."/>
            <person name="Bringel F."/>
        </authorList>
    </citation>
    <scope>NUCLEOTIDE SEQUENCE</scope>
    <source>
        <strain evidence="6">PDD-24b-2</strain>
    </source>
</reference>
<feature type="compositionally biased region" description="Low complexity" evidence="4">
    <location>
        <begin position="77"/>
        <end position="106"/>
    </location>
</feature>
<keyword evidence="1 3" id="KW-0479">Metal-binding</keyword>
<accession>A0AA38LV35</accession>
<organism evidence="6 7">
    <name type="scientific">Dioszegia hungarica</name>
    <dbReference type="NCBI Taxonomy" id="4972"/>
    <lineage>
        <taxon>Eukaryota</taxon>
        <taxon>Fungi</taxon>
        <taxon>Dikarya</taxon>
        <taxon>Basidiomycota</taxon>
        <taxon>Agaricomycotina</taxon>
        <taxon>Tremellomycetes</taxon>
        <taxon>Tremellales</taxon>
        <taxon>Bulleribasidiaceae</taxon>
        <taxon>Dioszegia</taxon>
    </lineage>
</organism>
<feature type="compositionally biased region" description="Low complexity" evidence="4">
    <location>
        <begin position="418"/>
        <end position="432"/>
    </location>
</feature>
<feature type="compositionally biased region" description="Polar residues" evidence="4">
    <location>
        <begin position="331"/>
        <end position="349"/>
    </location>
</feature>
<evidence type="ECO:0000313" key="6">
    <source>
        <dbReference type="EMBL" id="KAI9637887.1"/>
    </source>
</evidence>
<dbReference type="AlphaFoldDB" id="A0AA38LV35"/>
<dbReference type="FunFam" id="2.10.110.10:FF:000105">
    <property type="entry name" value="Similar to LIM domain-containing protein"/>
    <property type="match status" value="1"/>
</dbReference>
<evidence type="ECO:0000256" key="2">
    <source>
        <dbReference type="ARBA" id="ARBA00022833"/>
    </source>
</evidence>
<dbReference type="Proteomes" id="UP001164286">
    <property type="component" value="Unassembled WGS sequence"/>
</dbReference>
<evidence type="ECO:0000256" key="1">
    <source>
        <dbReference type="ARBA" id="ARBA00022723"/>
    </source>
</evidence>
<dbReference type="EMBL" id="JAKWFO010000003">
    <property type="protein sequence ID" value="KAI9637887.1"/>
    <property type="molecule type" value="Genomic_DNA"/>
</dbReference>
<dbReference type="GO" id="GO:0030695">
    <property type="term" value="F:GTPase regulator activity"/>
    <property type="evidence" value="ECO:0007669"/>
    <property type="project" value="UniProtKB-ARBA"/>
</dbReference>
<keyword evidence="2 3" id="KW-0862">Zinc</keyword>
<dbReference type="CDD" id="cd09397">
    <property type="entry name" value="LIM1_UF1"/>
    <property type="match status" value="1"/>
</dbReference>